<gene>
    <name evidence="1" type="ORF">B0T19DRAFT_413296</name>
</gene>
<protein>
    <submittedName>
        <fullName evidence="1">Uncharacterized protein</fullName>
    </submittedName>
</protein>
<organism evidence="1 2">
    <name type="scientific">Cercophora scortea</name>
    <dbReference type="NCBI Taxonomy" id="314031"/>
    <lineage>
        <taxon>Eukaryota</taxon>
        <taxon>Fungi</taxon>
        <taxon>Dikarya</taxon>
        <taxon>Ascomycota</taxon>
        <taxon>Pezizomycotina</taxon>
        <taxon>Sordariomycetes</taxon>
        <taxon>Sordariomycetidae</taxon>
        <taxon>Sordariales</taxon>
        <taxon>Lasiosphaeriaceae</taxon>
        <taxon>Cercophora</taxon>
    </lineage>
</organism>
<reference evidence="1" key="2">
    <citation type="submission" date="2023-06" db="EMBL/GenBank/DDBJ databases">
        <authorList>
            <consortium name="Lawrence Berkeley National Laboratory"/>
            <person name="Haridas S."/>
            <person name="Hensen N."/>
            <person name="Bonometti L."/>
            <person name="Westerberg I."/>
            <person name="Brannstrom I.O."/>
            <person name="Guillou S."/>
            <person name="Cros-Aarteil S."/>
            <person name="Calhoun S."/>
            <person name="Kuo A."/>
            <person name="Mondo S."/>
            <person name="Pangilinan J."/>
            <person name="Riley R."/>
            <person name="Labutti K."/>
            <person name="Andreopoulos B."/>
            <person name="Lipzen A."/>
            <person name="Chen C."/>
            <person name="Yanf M."/>
            <person name="Daum C."/>
            <person name="Ng V."/>
            <person name="Clum A."/>
            <person name="Steindorff A."/>
            <person name="Ohm R."/>
            <person name="Martin F."/>
            <person name="Silar P."/>
            <person name="Natvig D."/>
            <person name="Lalanne C."/>
            <person name="Gautier V."/>
            <person name="Ament-Velasquez S.L."/>
            <person name="Kruys A."/>
            <person name="Hutchinson M.I."/>
            <person name="Powell A.J."/>
            <person name="Barry K."/>
            <person name="Miller A.N."/>
            <person name="Grigoriev I.V."/>
            <person name="Debuchy R."/>
            <person name="Gladieux P."/>
            <person name="Thoren M.H."/>
            <person name="Johannesson H."/>
        </authorList>
    </citation>
    <scope>NUCLEOTIDE SEQUENCE</scope>
    <source>
        <strain evidence="1">SMH4131-1</strain>
    </source>
</reference>
<keyword evidence="2" id="KW-1185">Reference proteome</keyword>
<evidence type="ECO:0000313" key="2">
    <source>
        <dbReference type="Proteomes" id="UP001286456"/>
    </source>
</evidence>
<evidence type="ECO:0000313" key="1">
    <source>
        <dbReference type="EMBL" id="KAK3337688.1"/>
    </source>
</evidence>
<reference evidence="1" key="1">
    <citation type="journal article" date="2023" name="Mol. Phylogenet. Evol.">
        <title>Genome-scale phylogeny and comparative genomics of the fungal order Sordariales.</title>
        <authorList>
            <person name="Hensen N."/>
            <person name="Bonometti L."/>
            <person name="Westerberg I."/>
            <person name="Brannstrom I.O."/>
            <person name="Guillou S."/>
            <person name="Cros-Aarteil S."/>
            <person name="Calhoun S."/>
            <person name="Haridas S."/>
            <person name="Kuo A."/>
            <person name="Mondo S."/>
            <person name="Pangilinan J."/>
            <person name="Riley R."/>
            <person name="LaButti K."/>
            <person name="Andreopoulos B."/>
            <person name="Lipzen A."/>
            <person name="Chen C."/>
            <person name="Yan M."/>
            <person name="Daum C."/>
            <person name="Ng V."/>
            <person name="Clum A."/>
            <person name="Steindorff A."/>
            <person name="Ohm R.A."/>
            <person name="Martin F."/>
            <person name="Silar P."/>
            <person name="Natvig D.O."/>
            <person name="Lalanne C."/>
            <person name="Gautier V."/>
            <person name="Ament-Velasquez S.L."/>
            <person name="Kruys A."/>
            <person name="Hutchinson M.I."/>
            <person name="Powell A.J."/>
            <person name="Barry K."/>
            <person name="Miller A.N."/>
            <person name="Grigoriev I.V."/>
            <person name="Debuchy R."/>
            <person name="Gladieux P."/>
            <person name="Hiltunen Thoren M."/>
            <person name="Johannesson H."/>
        </authorList>
    </citation>
    <scope>NUCLEOTIDE SEQUENCE</scope>
    <source>
        <strain evidence="1">SMH4131-1</strain>
    </source>
</reference>
<name>A0AAE0J687_9PEZI</name>
<accession>A0AAE0J687</accession>
<dbReference type="AlphaFoldDB" id="A0AAE0J687"/>
<dbReference type="Proteomes" id="UP001286456">
    <property type="component" value="Unassembled WGS sequence"/>
</dbReference>
<comment type="caution">
    <text evidence="1">The sequence shown here is derived from an EMBL/GenBank/DDBJ whole genome shotgun (WGS) entry which is preliminary data.</text>
</comment>
<dbReference type="EMBL" id="JAUEPO010000001">
    <property type="protein sequence ID" value="KAK3337688.1"/>
    <property type="molecule type" value="Genomic_DNA"/>
</dbReference>
<proteinExistence type="predicted"/>
<sequence length="308" mass="34933">MDRIRAQVADDRVLAKKALFWVAFSKRPMSFWEKQHAVTIMERDPNHMQEADDLDFTRTEVDEDELPDVDTILSVCAGLIRLEPVSVNSPYCYWITGDSSSASLVLRFVHYSAHEYFLASRDRNLPTLADEPTISCTRYLAMDSVYRLSSQTHDHDDVEPWCTTTTHTMVNRFRNLLDHVPQLGYAREYLLAHFDETSGPPAPGTTCTCSSPMPSTTAVRCLDLLCGIISRHTRKEQHLVLPQPDIADMFSPPVHRTIYLLWFCRNEWEYGLVTGSGTNSTRLNPARNYTSNSAACLPASLCQHKADT</sequence>